<dbReference type="OrthoDB" id="5149354at2"/>
<sequence>MVPLLAQAQAPADVLPDGVEDMNLTDSAIATQTSRLLYGGDQERFWVALDEAGNICLLTLLAEADGPDPATDGLWATSCPAPDAFYRSGATLRAAGSGLSGSLGQLIPADVQMDHPDLVAANGAETRSAHFLVRAPAESRAAGNLSLKRATDEMFMLLESP</sequence>
<reference evidence="2" key="1">
    <citation type="submission" date="2016-10" db="EMBL/GenBank/DDBJ databases">
        <authorList>
            <person name="Varghese N."/>
            <person name="Submissions S."/>
        </authorList>
    </citation>
    <scope>NUCLEOTIDE SEQUENCE [LARGE SCALE GENOMIC DNA]</scope>
    <source>
        <strain evidence="2">DSM 19083</strain>
    </source>
</reference>
<accession>A0A1I2F179</accession>
<dbReference type="AlphaFoldDB" id="A0A1I2F179"/>
<evidence type="ECO:0000313" key="1">
    <source>
        <dbReference type="EMBL" id="SFE98915.1"/>
    </source>
</evidence>
<keyword evidence="2" id="KW-1185">Reference proteome</keyword>
<name>A0A1I2F179_9MICO</name>
<organism evidence="1 2">
    <name type="scientific">Flavimobilis marinus</name>
    <dbReference type="NCBI Taxonomy" id="285351"/>
    <lineage>
        <taxon>Bacteria</taxon>
        <taxon>Bacillati</taxon>
        <taxon>Actinomycetota</taxon>
        <taxon>Actinomycetes</taxon>
        <taxon>Micrococcales</taxon>
        <taxon>Jonesiaceae</taxon>
        <taxon>Flavimobilis</taxon>
    </lineage>
</organism>
<evidence type="ECO:0000313" key="2">
    <source>
        <dbReference type="Proteomes" id="UP000198520"/>
    </source>
</evidence>
<protein>
    <submittedName>
        <fullName evidence="1">Uncharacterized protein</fullName>
    </submittedName>
</protein>
<dbReference type="EMBL" id="FONZ01000002">
    <property type="protein sequence ID" value="SFE98915.1"/>
    <property type="molecule type" value="Genomic_DNA"/>
</dbReference>
<proteinExistence type="predicted"/>
<dbReference type="RefSeq" id="WP_093375899.1">
    <property type="nucleotide sequence ID" value="NZ_BNAN01000002.1"/>
</dbReference>
<gene>
    <name evidence="1" type="ORF">SAMN04488035_1059</name>
</gene>
<dbReference type="STRING" id="285351.SAMN04488035_1059"/>
<dbReference type="Proteomes" id="UP000198520">
    <property type="component" value="Unassembled WGS sequence"/>
</dbReference>